<reference evidence="1" key="1">
    <citation type="submission" date="2020-04" db="EMBL/GenBank/DDBJ databases">
        <authorList>
            <person name="Chiriac C."/>
            <person name="Salcher M."/>
            <person name="Ghai R."/>
            <person name="Kavagutti S V."/>
        </authorList>
    </citation>
    <scope>NUCLEOTIDE SEQUENCE</scope>
</reference>
<dbReference type="EMBL" id="LR796182">
    <property type="protein sequence ID" value="CAB4124838.1"/>
    <property type="molecule type" value="Genomic_DNA"/>
</dbReference>
<name>A0A6J5KR02_9CAUD</name>
<proteinExistence type="predicted"/>
<sequence>MTDDLVKRLRSPANVFYEYAADNGAFLREAADRIEKLEMALRDLLDGWECCPVSQAMRRVARDALEGAQ</sequence>
<gene>
    <name evidence="1" type="ORF">UFOVP62_36</name>
</gene>
<protein>
    <submittedName>
        <fullName evidence="1">Uncharacterized protein</fullName>
    </submittedName>
</protein>
<organism evidence="1">
    <name type="scientific">uncultured Caudovirales phage</name>
    <dbReference type="NCBI Taxonomy" id="2100421"/>
    <lineage>
        <taxon>Viruses</taxon>
        <taxon>Duplodnaviria</taxon>
        <taxon>Heunggongvirae</taxon>
        <taxon>Uroviricota</taxon>
        <taxon>Caudoviricetes</taxon>
        <taxon>Peduoviridae</taxon>
        <taxon>Maltschvirus</taxon>
        <taxon>Maltschvirus maltsch</taxon>
    </lineage>
</organism>
<accession>A0A6J5KR02</accession>
<evidence type="ECO:0000313" key="1">
    <source>
        <dbReference type="EMBL" id="CAB4124838.1"/>
    </source>
</evidence>